<gene>
    <name evidence="1" type="ORF">PAI11_15920</name>
</gene>
<evidence type="ECO:0000313" key="1">
    <source>
        <dbReference type="EMBL" id="EHN11532.1"/>
    </source>
</evidence>
<dbReference type="RefSeq" id="WP_007573009.1">
    <property type="nucleotide sequence ID" value="NZ_AGUD01000096.1"/>
</dbReference>
<dbReference type="EMBL" id="AGUD01000096">
    <property type="protein sequence ID" value="EHN11532.1"/>
    <property type="molecule type" value="Genomic_DNA"/>
</dbReference>
<dbReference type="OrthoDB" id="5255700at2"/>
<reference evidence="1 2" key="1">
    <citation type="journal article" date="2013" name="Biodegradation">
        <title>Quantitative proteomic analysis of ibuprofen-degrading Patulibacter sp. strain I11.</title>
        <authorList>
            <person name="Almeida B."/>
            <person name="Kjeldal H."/>
            <person name="Lolas I."/>
            <person name="Knudsen A.D."/>
            <person name="Carvalho G."/>
            <person name="Nielsen K.L."/>
            <person name="Barreto Crespo M.T."/>
            <person name="Stensballe A."/>
            <person name="Nielsen J.L."/>
        </authorList>
    </citation>
    <scope>NUCLEOTIDE SEQUENCE [LARGE SCALE GENOMIC DNA]</scope>
    <source>
        <strain evidence="1 2">I11</strain>
    </source>
</reference>
<dbReference type="AlphaFoldDB" id="H0E465"/>
<evidence type="ECO:0000313" key="2">
    <source>
        <dbReference type="Proteomes" id="UP000005143"/>
    </source>
</evidence>
<organism evidence="1 2">
    <name type="scientific">Patulibacter medicamentivorans</name>
    <dbReference type="NCBI Taxonomy" id="1097667"/>
    <lineage>
        <taxon>Bacteria</taxon>
        <taxon>Bacillati</taxon>
        <taxon>Actinomycetota</taxon>
        <taxon>Thermoleophilia</taxon>
        <taxon>Solirubrobacterales</taxon>
        <taxon>Patulibacteraceae</taxon>
        <taxon>Patulibacter</taxon>
    </lineage>
</organism>
<dbReference type="Proteomes" id="UP000005143">
    <property type="component" value="Unassembled WGS sequence"/>
</dbReference>
<sequence>MFITSALGVALLLAGCGGDDAPTKAEYITKADAICKKGDAASQKDAQAKLSALGSSPTKEQVASVVSEIVLPNIESQLKELRALDKPKGDGDTIDAIYDDLDAGLKRAKADPAATVASTTSPFADATAKARAYGMKDCGSDG</sequence>
<keyword evidence="2" id="KW-1185">Reference proteome</keyword>
<comment type="caution">
    <text evidence="1">The sequence shown here is derived from an EMBL/GenBank/DDBJ whole genome shotgun (WGS) entry which is preliminary data.</text>
</comment>
<name>H0E465_9ACTN</name>
<proteinExistence type="predicted"/>
<protein>
    <submittedName>
        <fullName evidence="1">Uncharacterized protein</fullName>
    </submittedName>
</protein>
<accession>H0E465</accession>